<dbReference type="Proteomes" id="UP000265520">
    <property type="component" value="Unassembled WGS sequence"/>
</dbReference>
<keyword evidence="3 5" id="KW-0863">Zinc-finger</keyword>
<reference evidence="8 9" key="1">
    <citation type="journal article" date="2018" name="Front. Plant Sci.">
        <title>Red Clover (Trifolium pratense) and Zigzag Clover (T. medium) - A Picture of Genomic Similarities and Differences.</title>
        <authorList>
            <person name="Dluhosova J."/>
            <person name="Istvanek J."/>
            <person name="Nedelnik J."/>
            <person name="Repkova J."/>
        </authorList>
    </citation>
    <scope>NUCLEOTIDE SEQUENCE [LARGE SCALE GENOMIC DNA]</scope>
    <source>
        <strain evidence="9">cv. 10/8</strain>
        <tissue evidence="8">Leaf</tissue>
    </source>
</reference>
<evidence type="ECO:0000256" key="2">
    <source>
        <dbReference type="ARBA" id="ARBA00022723"/>
    </source>
</evidence>
<evidence type="ECO:0000313" key="8">
    <source>
        <dbReference type="EMBL" id="MCI21012.1"/>
    </source>
</evidence>
<dbReference type="GO" id="GO:0008270">
    <property type="term" value="F:zinc ion binding"/>
    <property type="evidence" value="ECO:0007669"/>
    <property type="project" value="UniProtKB-UniRule"/>
</dbReference>
<evidence type="ECO:0000256" key="5">
    <source>
        <dbReference type="PROSITE-ProRule" id="PRU00325"/>
    </source>
</evidence>
<evidence type="ECO:0000256" key="6">
    <source>
        <dbReference type="RuleBase" id="RU367018"/>
    </source>
</evidence>
<dbReference type="InterPro" id="IPR031052">
    <property type="entry name" value="FHY3/FAR1"/>
</dbReference>
<protein>
    <recommendedName>
        <fullName evidence="6">Protein FAR1-RELATED SEQUENCE</fullName>
    </recommendedName>
</protein>
<dbReference type="SMART" id="SM00575">
    <property type="entry name" value="ZnF_PMZ"/>
    <property type="match status" value="1"/>
</dbReference>
<evidence type="ECO:0000256" key="1">
    <source>
        <dbReference type="ARBA" id="ARBA00005889"/>
    </source>
</evidence>
<keyword evidence="6" id="KW-0539">Nucleus</keyword>
<name>A0A392QAV7_9FABA</name>
<keyword evidence="4 6" id="KW-0862">Zinc</keyword>
<comment type="subcellular location">
    <subcellularLocation>
        <location evidence="6">Nucleus</location>
    </subcellularLocation>
</comment>
<dbReference type="PROSITE" id="PS50966">
    <property type="entry name" value="ZF_SWIM"/>
    <property type="match status" value="1"/>
</dbReference>
<dbReference type="AlphaFoldDB" id="A0A392QAV7"/>
<dbReference type="EMBL" id="LXQA010122855">
    <property type="protein sequence ID" value="MCI21012.1"/>
    <property type="molecule type" value="Genomic_DNA"/>
</dbReference>
<keyword evidence="9" id="KW-1185">Reference proteome</keyword>
<dbReference type="PANTHER" id="PTHR31669">
    <property type="entry name" value="PROTEIN FAR1-RELATED SEQUENCE 10-RELATED"/>
    <property type="match status" value="1"/>
</dbReference>
<comment type="similarity">
    <text evidence="1 6">Belongs to the FHY3/FAR1 family.</text>
</comment>
<proteinExistence type="inferred from homology"/>
<accession>A0A392QAV7</accession>
<dbReference type="InterPro" id="IPR006564">
    <property type="entry name" value="Znf_PMZ"/>
</dbReference>
<dbReference type="PANTHER" id="PTHR31669:SF218">
    <property type="entry name" value="PROTEIN FAR1-RELATED SEQUENCE 3"/>
    <property type="match status" value="1"/>
</dbReference>
<evidence type="ECO:0000259" key="7">
    <source>
        <dbReference type="PROSITE" id="PS50966"/>
    </source>
</evidence>
<keyword evidence="2 6" id="KW-0479">Metal-binding</keyword>
<comment type="caution">
    <text evidence="8">The sequence shown here is derived from an EMBL/GenBank/DDBJ whole genome shotgun (WGS) entry which is preliminary data.</text>
</comment>
<evidence type="ECO:0000256" key="3">
    <source>
        <dbReference type="ARBA" id="ARBA00022771"/>
    </source>
</evidence>
<evidence type="ECO:0000256" key="4">
    <source>
        <dbReference type="ARBA" id="ARBA00022833"/>
    </source>
</evidence>
<organism evidence="8 9">
    <name type="scientific">Trifolium medium</name>
    <dbReference type="NCBI Taxonomy" id="97028"/>
    <lineage>
        <taxon>Eukaryota</taxon>
        <taxon>Viridiplantae</taxon>
        <taxon>Streptophyta</taxon>
        <taxon>Embryophyta</taxon>
        <taxon>Tracheophyta</taxon>
        <taxon>Spermatophyta</taxon>
        <taxon>Magnoliopsida</taxon>
        <taxon>eudicotyledons</taxon>
        <taxon>Gunneridae</taxon>
        <taxon>Pentapetalae</taxon>
        <taxon>rosids</taxon>
        <taxon>fabids</taxon>
        <taxon>Fabales</taxon>
        <taxon>Fabaceae</taxon>
        <taxon>Papilionoideae</taxon>
        <taxon>50 kb inversion clade</taxon>
        <taxon>NPAAA clade</taxon>
        <taxon>Hologalegina</taxon>
        <taxon>IRL clade</taxon>
        <taxon>Trifolieae</taxon>
        <taxon>Trifolium</taxon>
    </lineage>
</organism>
<feature type="non-terminal residue" evidence="8">
    <location>
        <position position="197"/>
    </location>
</feature>
<dbReference type="GO" id="GO:0006355">
    <property type="term" value="P:regulation of DNA-templated transcription"/>
    <property type="evidence" value="ECO:0007669"/>
    <property type="project" value="UniProtKB-UniRule"/>
</dbReference>
<dbReference type="GO" id="GO:0005634">
    <property type="term" value="C:nucleus"/>
    <property type="evidence" value="ECO:0007669"/>
    <property type="project" value="UniProtKB-SubCell"/>
</dbReference>
<evidence type="ECO:0000313" key="9">
    <source>
        <dbReference type="Proteomes" id="UP000265520"/>
    </source>
</evidence>
<feature type="domain" description="SWIM-type" evidence="7">
    <location>
        <begin position="89"/>
        <end position="125"/>
    </location>
</feature>
<dbReference type="Pfam" id="PF04434">
    <property type="entry name" value="SWIM"/>
    <property type="match status" value="1"/>
</dbReference>
<dbReference type="InterPro" id="IPR007527">
    <property type="entry name" value="Znf_SWIM"/>
</dbReference>
<sequence>MFFRQYELALERGFEKEIESDFETISTTAVLKTPSPMENQVAKLYTQKIFLKFQEELVETFAYTANRIEEDGENSIFRVEKFEDDQKSYTVTLNHSELRANCSCQMFEFSGILCRHVLTVFTVSNVFTIPSHYILKRWTRDAKSGVALDECGGDSHARESLTSRYTNLCREAIRYAEDGAVAMETYDAAMGALREGG</sequence>
<comment type="function">
    <text evidence="6">Putative transcription activator involved in regulating light control of development.</text>
</comment>